<proteinExistence type="predicted"/>
<keyword evidence="2" id="KW-1185">Reference proteome</keyword>
<evidence type="ECO:0000313" key="1">
    <source>
        <dbReference type="EMBL" id="KAG5397504.1"/>
    </source>
</evidence>
<accession>A0ABQ7MFH0</accession>
<protein>
    <recommendedName>
        <fullName evidence="3">Reverse transcriptase domain-containing protein</fullName>
    </recommendedName>
</protein>
<sequence length="270" mass="31371">MDNFLKRVLRIPLEKPFEKAYFTHRLWMFFRETKETEKDIRRMFFEVREMMKNIITMKKKSDRGKFAIPCLVKVLTSFSILRRVMADHLDLKVKPSQESFTFVDCSQRNSRGIVRDLEVHIGNALVPVDFDVLDITLNWNSSLLLGRSFLSTVGAVCKMQTNQLFLTLIDLHAYYYPIPYETKYSASIETLTATSIDSANQKSITNHLEESIGSSPYNWENDYYNPTFAVATTEAYDEDPMEERAIENAPSIDRGYKPSIDTHHHQTNRG</sequence>
<dbReference type="Gene3D" id="2.40.70.10">
    <property type="entry name" value="Acid Proteases"/>
    <property type="match status" value="1"/>
</dbReference>
<comment type="caution">
    <text evidence="1">The sequence shown here is derived from an EMBL/GenBank/DDBJ whole genome shotgun (WGS) entry which is preliminary data.</text>
</comment>
<dbReference type="InterPro" id="IPR021109">
    <property type="entry name" value="Peptidase_aspartic_dom_sf"/>
</dbReference>
<name>A0ABQ7MFH0_BRACM</name>
<evidence type="ECO:0008006" key="3">
    <source>
        <dbReference type="Google" id="ProtNLM"/>
    </source>
</evidence>
<reference evidence="1 2" key="1">
    <citation type="submission" date="2021-03" db="EMBL/GenBank/DDBJ databases">
        <authorList>
            <person name="King G.J."/>
            <person name="Bancroft I."/>
            <person name="Baten A."/>
            <person name="Bloomfield J."/>
            <person name="Borpatragohain P."/>
            <person name="He Z."/>
            <person name="Irish N."/>
            <person name="Irwin J."/>
            <person name="Liu K."/>
            <person name="Mauleon R.P."/>
            <person name="Moore J."/>
            <person name="Morris R."/>
            <person name="Ostergaard L."/>
            <person name="Wang B."/>
            <person name="Wells R."/>
        </authorList>
    </citation>
    <scope>NUCLEOTIDE SEQUENCE [LARGE SCALE GENOMIC DNA]</scope>
    <source>
        <strain evidence="1">R-o-18</strain>
        <tissue evidence="1">Leaf</tissue>
    </source>
</reference>
<gene>
    <name evidence="1" type="primary">A05g505140.1_BraROA</name>
    <name evidence="1" type="ORF">IGI04_019318</name>
</gene>
<organism evidence="1 2">
    <name type="scientific">Brassica rapa subsp. trilocularis</name>
    <dbReference type="NCBI Taxonomy" id="1813537"/>
    <lineage>
        <taxon>Eukaryota</taxon>
        <taxon>Viridiplantae</taxon>
        <taxon>Streptophyta</taxon>
        <taxon>Embryophyta</taxon>
        <taxon>Tracheophyta</taxon>
        <taxon>Spermatophyta</taxon>
        <taxon>Magnoliopsida</taxon>
        <taxon>eudicotyledons</taxon>
        <taxon>Gunneridae</taxon>
        <taxon>Pentapetalae</taxon>
        <taxon>rosids</taxon>
        <taxon>malvids</taxon>
        <taxon>Brassicales</taxon>
        <taxon>Brassicaceae</taxon>
        <taxon>Brassiceae</taxon>
        <taxon>Brassica</taxon>
    </lineage>
</organism>
<evidence type="ECO:0000313" key="2">
    <source>
        <dbReference type="Proteomes" id="UP000823674"/>
    </source>
</evidence>
<dbReference type="Proteomes" id="UP000823674">
    <property type="component" value="Chromosome A05"/>
</dbReference>
<dbReference type="EMBL" id="JADBGQ010000005">
    <property type="protein sequence ID" value="KAG5397504.1"/>
    <property type="molecule type" value="Genomic_DNA"/>
</dbReference>
<dbReference type="PANTHER" id="PTHR33067">
    <property type="entry name" value="RNA-DIRECTED DNA POLYMERASE-RELATED"/>
    <property type="match status" value="1"/>
</dbReference>
<dbReference type="PANTHER" id="PTHR33067:SF31">
    <property type="entry name" value="RNA-DIRECTED DNA POLYMERASE"/>
    <property type="match status" value="1"/>
</dbReference>